<accession>R7QBE6</accession>
<dbReference type="OrthoDB" id="10476584at2759"/>
<protein>
    <recommendedName>
        <fullName evidence="1">Plant heme peroxidase family profile domain-containing protein</fullName>
    </recommendedName>
</protein>
<keyword evidence="3" id="KW-1185">Reference proteome</keyword>
<dbReference type="Gramene" id="CDF35088">
    <property type="protein sequence ID" value="CDF35088"/>
    <property type="gene ID" value="CHC_T00003031001"/>
</dbReference>
<dbReference type="GO" id="GO:0004601">
    <property type="term" value="F:peroxidase activity"/>
    <property type="evidence" value="ECO:0007669"/>
    <property type="project" value="InterPro"/>
</dbReference>
<evidence type="ECO:0000259" key="1">
    <source>
        <dbReference type="PROSITE" id="PS50873"/>
    </source>
</evidence>
<dbReference type="RefSeq" id="XP_005714907.1">
    <property type="nucleotide sequence ID" value="XM_005714850.1"/>
</dbReference>
<sequence>MRGTPYYPPATPHQLLPLSETSVSLRAAVARHLTTDAHWLRASPEDAPARLAPRLLAWYRFAAANLRVLSLSPRHALAPALVSDIIATVAANRPPLRVLDLSVFALPAPPTEHFVHTLDALFRAARLSLVELHLNLAADFLLDLAADAHLVALTTLDLRHEGPLDPMRLLSLLHSLRELTATTSLKPKLETLHFRLSEPLPPGLRPEAIAAATPAVKNLRYTELSALRADCTELGVPIVQLATVLKGLEELVLTNATLDFSLLQPLLERDSHRHLTRVSLNNCSIPGFLSGFPLLRSSSDSLIRSLDLADVTLGASELAVVAERCSAVEAFGLSIERATAAALRRVCVSLPQLASMDLRVVGAKDEPVRQGCRDGIVSAVCATRGEFSKLVVRGETLPVAGLAQIFRTLGARFEYLVTGVHAPRVSMSRAIMGLLAVVKEHCTAFKILCFGLDLAYDPRADDLHEAFVKTIDGLEDRLPMLDTVWLRRNAESLLAIQKPVGFVEFREGEGDLDLTA</sequence>
<gene>
    <name evidence="2" type="ORF">CHC_T00003031001</name>
</gene>
<proteinExistence type="predicted"/>
<dbReference type="EMBL" id="HG001718">
    <property type="protein sequence ID" value="CDF35088.1"/>
    <property type="molecule type" value="Genomic_DNA"/>
</dbReference>
<organism evidence="2 3">
    <name type="scientific">Chondrus crispus</name>
    <name type="common">Carrageen Irish moss</name>
    <name type="synonym">Polymorpha crispa</name>
    <dbReference type="NCBI Taxonomy" id="2769"/>
    <lineage>
        <taxon>Eukaryota</taxon>
        <taxon>Rhodophyta</taxon>
        <taxon>Florideophyceae</taxon>
        <taxon>Rhodymeniophycidae</taxon>
        <taxon>Gigartinales</taxon>
        <taxon>Gigartinaceae</taxon>
        <taxon>Chondrus</taxon>
    </lineage>
</organism>
<dbReference type="InterPro" id="IPR002016">
    <property type="entry name" value="Haem_peroxidase"/>
</dbReference>
<dbReference type="GO" id="GO:0020037">
    <property type="term" value="F:heme binding"/>
    <property type="evidence" value="ECO:0007669"/>
    <property type="project" value="InterPro"/>
</dbReference>
<evidence type="ECO:0000313" key="3">
    <source>
        <dbReference type="Proteomes" id="UP000012073"/>
    </source>
</evidence>
<name>R7QBE6_CHOCR</name>
<dbReference type="AlphaFoldDB" id="R7QBE6"/>
<dbReference type="GO" id="GO:0006979">
    <property type="term" value="P:response to oxidative stress"/>
    <property type="evidence" value="ECO:0007669"/>
    <property type="project" value="InterPro"/>
</dbReference>
<dbReference type="InterPro" id="IPR032675">
    <property type="entry name" value="LRR_dom_sf"/>
</dbReference>
<dbReference type="PROSITE" id="PS50873">
    <property type="entry name" value="PEROXIDASE_4"/>
    <property type="match status" value="1"/>
</dbReference>
<dbReference type="Gene3D" id="3.80.10.10">
    <property type="entry name" value="Ribonuclease Inhibitor"/>
    <property type="match status" value="1"/>
</dbReference>
<feature type="domain" description="Plant heme peroxidase family profile" evidence="1">
    <location>
        <begin position="275"/>
        <end position="482"/>
    </location>
</feature>
<dbReference type="Proteomes" id="UP000012073">
    <property type="component" value="Unassembled WGS sequence"/>
</dbReference>
<reference evidence="3" key="1">
    <citation type="journal article" date="2013" name="Proc. Natl. Acad. Sci. U.S.A.">
        <title>Genome structure and metabolic features in the red seaweed Chondrus crispus shed light on evolution of the Archaeplastida.</title>
        <authorList>
            <person name="Collen J."/>
            <person name="Porcel B."/>
            <person name="Carre W."/>
            <person name="Ball S.G."/>
            <person name="Chaparro C."/>
            <person name="Tonon T."/>
            <person name="Barbeyron T."/>
            <person name="Michel G."/>
            <person name="Noel B."/>
            <person name="Valentin K."/>
            <person name="Elias M."/>
            <person name="Artiguenave F."/>
            <person name="Arun A."/>
            <person name="Aury J.M."/>
            <person name="Barbosa-Neto J.F."/>
            <person name="Bothwell J.H."/>
            <person name="Bouget F.Y."/>
            <person name="Brillet L."/>
            <person name="Cabello-Hurtado F."/>
            <person name="Capella-Gutierrez S."/>
            <person name="Charrier B."/>
            <person name="Cladiere L."/>
            <person name="Cock J.M."/>
            <person name="Coelho S.M."/>
            <person name="Colleoni C."/>
            <person name="Czjzek M."/>
            <person name="Da Silva C."/>
            <person name="Delage L."/>
            <person name="Denoeud F."/>
            <person name="Deschamps P."/>
            <person name="Dittami S.M."/>
            <person name="Gabaldon T."/>
            <person name="Gachon C.M."/>
            <person name="Groisillier A."/>
            <person name="Herve C."/>
            <person name="Jabbari K."/>
            <person name="Katinka M."/>
            <person name="Kloareg B."/>
            <person name="Kowalczyk N."/>
            <person name="Labadie K."/>
            <person name="Leblanc C."/>
            <person name="Lopez P.J."/>
            <person name="McLachlan D.H."/>
            <person name="Meslet-Cladiere L."/>
            <person name="Moustafa A."/>
            <person name="Nehr Z."/>
            <person name="Nyvall Collen P."/>
            <person name="Panaud O."/>
            <person name="Partensky F."/>
            <person name="Poulain J."/>
            <person name="Rensing S.A."/>
            <person name="Rousvoal S."/>
            <person name="Samson G."/>
            <person name="Symeonidi A."/>
            <person name="Weissenbach J."/>
            <person name="Zambounis A."/>
            <person name="Wincker P."/>
            <person name="Boyen C."/>
        </authorList>
    </citation>
    <scope>NUCLEOTIDE SEQUENCE [LARGE SCALE GENOMIC DNA]</scope>
    <source>
        <strain evidence="3">cv. Stackhouse</strain>
    </source>
</reference>
<dbReference type="GeneID" id="17322679"/>
<dbReference type="SUPFAM" id="SSF52047">
    <property type="entry name" value="RNI-like"/>
    <property type="match status" value="1"/>
</dbReference>
<evidence type="ECO:0000313" key="2">
    <source>
        <dbReference type="EMBL" id="CDF35088.1"/>
    </source>
</evidence>
<dbReference type="KEGG" id="ccp:CHC_T00003031001"/>